<accession>A0A7R9BXU5</accession>
<dbReference type="NCBIfam" id="TIGR02346">
    <property type="entry name" value="chap_CCT_theta"/>
    <property type="match status" value="1"/>
</dbReference>
<dbReference type="SUPFAM" id="SSF48403">
    <property type="entry name" value="Ankyrin repeat"/>
    <property type="match status" value="1"/>
</dbReference>
<dbReference type="Gene3D" id="1.25.40.20">
    <property type="entry name" value="Ankyrin repeat-containing domain"/>
    <property type="match status" value="1"/>
</dbReference>
<name>A0A7R9BXU5_9CRUS</name>
<dbReference type="InterPro" id="IPR012721">
    <property type="entry name" value="Chap_CCT_theta"/>
</dbReference>
<dbReference type="InterPro" id="IPR027413">
    <property type="entry name" value="GROEL-like_equatorial_sf"/>
</dbReference>
<dbReference type="PROSITE" id="PS00750">
    <property type="entry name" value="TCP1_1"/>
    <property type="match status" value="1"/>
</dbReference>
<dbReference type="Proteomes" id="UP000678499">
    <property type="component" value="Unassembled WGS sequence"/>
</dbReference>
<keyword evidence="4" id="KW-0963">Cytoplasm</keyword>
<feature type="compositionally biased region" description="Low complexity" evidence="13">
    <location>
        <begin position="953"/>
        <end position="968"/>
    </location>
</feature>
<dbReference type="GO" id="GO:0005737">
    <property type="term" value="C:cytoplasm"/>
    <property type="evidence" value="ECO:0007669"/>
    <property type="project" value="UniProtKB-SubCell"/>
</dbReference>
<evidence type="ECO:0000256" key="8">
    <source>
        <dbReference type="ARBA" id="ARBA00029602"/>
    </source>
</evidence>
<evidence type="ECO:0000256" key="6">
    <source>
        <dbReference type="ARBA" id="ARBA00022840"/>
    </source>
</evidence>
<evidence type="ECO:0000313" key="15">
    <source>
        <dbReference type="Proteomes" id="UP000678499"/>
    </source>
</evidence>
<feature type="compositionally biased region" description="Polar residues" evidence="13">
    <location>
        <begin position="831"/>
        <end position="843"/>
    </location>
</feature>
<dbReference type="EMBL" id="OA885364">
    <property type="protein sequence ID" value="CAD7281966.1"/>
    <property type="molecule type" value="Genomic_DNA"/>
</dbReference>
<evidence type="ECO:0000256" key="4">
    <source>
        <dbReference type="ARBA" id="ARBA00022490"/>
    </source>
</evidence>
<keyword evidence="6 12" id="KW-0067">ATP-binding</keyword>
<dbReference type="InterPro" id="IPR027410">
    <property type="entry name" value="TCP-1-like_intermed_sf"/>
</dbReference>
<evidence type="ECO:0000256" key="3">
    <source>
        <dbReference type="ARBA" id="ARBA00016981"/>
    </source>
</evidence>
<organism evidence="14">
    <name type="scientific">Notodromas monacha</name>
    <dbReference type="NCBI Taxonomy" id="399045"/>
    <lineage>
        <taxon>Eukaryota</taxon>
        <taxon>Metazoa</taxon>
        <taxon>Ecdysozoa</taxon>
        <taxon>Arthropoda</taxon>
        <taxon>Crustacea</taxon>
        <taxon>Oligostraca</taxon>
        <taxon>Ostracoda</taxon>
        <taxon>Podocopa</taxon>
        <taxon>Podocopida</taxon>
        <taxon>Cypridocopina</taxon>
        <taxon>Cypridoidea</taxon>
        <taxon>Cyprididae</taxon>
        <taxon>Notodromas</taxon>
    </lineage>
</organism>
<dbReference type="InterPro" id="IPR017998">
    <property type="entry name" value="Chaperone_TCP-1"/>
</dbReference>
<dbReference type="GO" id="GO:0140662">
    <property type="term" value="F:ATP-dependent protein folding chaperone"/>
    <property type="evidence" value="ECO:0007669"/>
    <property type="project" value="InterPro"/>
</dbReference>
<dbReference type="Pfam" id="PF08315">
    <property type="entry name" value="cwf18"/>
    <property type="match status" value="1"/>
</dbReference>
<feature type="compositionally biased region" description="Basic and acidic residues" evidence="13">
    <location>
        <begin position="896"/>
        <end position="916"/>
    </location>
</feature>
<evidence type="ECO:0000256" key="5">
    <source>
        <dbReference type="ARBA" id="ARBA00022741"/>
    </source>
</evidence>
<dbReference type="PANTHER" id="PTHR11353">
    <property type="entry name" value="CHAPERONIN"/>
    <property type="match status" value="1"/>
</dbReference>
<dbReference type="PROSITE" id="PS50297">
    <property type="entry name" value="ANK_REP_REGION"/>
    <property type="match status" value="2"/>
</dbReference>
<dbReference type="Gene3D" id="1.10.560.10">
    <property type="entry name" value="GroEL-like equatorial domain"/>
    <property type="match status" value="1"/>
</dbReference>
<proteinExistence type="inferred from homology"/>
<keyword evidence="15" id="KW-1185">Reference proteome</keyword>
<dbReference type="FunFam" id="3.50.7.10:FF:000008">
    <property type="entry name" value="T-complex protein 1 subunit theta"/>
    <property type="match status" value="1"/>
</dbReference>
<protein>
    <recommendedName>
        <fullName evidence="3">T-complex protein 1 subunit theta</fullName>
    </recommendedName>
    <alternativeName>
        <fullName evidence="8">CCT-theta</fullName>
    </alternativeName>
</protein>
<comment type="function">
    <text evidence="9">Molecular chaperone; assists the folding of proteins upon ATP hydrolysis. Known to play a role, in vitro, in the folding of actin and tubulin. Required for correct subcellular localization of pgl-1.</text>
</comment>
<dbReference type="Gene3D" id="3.30.260.10">
    <property type="entry name" value="TCP-1-like chaperonin intermediate domain"/>
    <property type="match status" value="1"/>
</dbReference>
<evidence type="ECO:0000256" key="1">
    <source>
        <dbReference type="ARBA" id="ARBA00004496"/>
    </source>
</evidence>
<feature type="repeat" description="ANK" evidence="11">
    <location>
        <begin position="648"/>
        <end position="680"/>
    </location>
</feature>
<dbReference type="InterPro" id="IPR013169">
    <property type="entry name" value="mRNA_splic_Cwf18-like"/>
</dbReference>
<dbReference type="OrthoDB" id="1748577at2759"/>
<evidence type="ECO:0000256" key="9">
    <source>
        <dbReference type="ARBA" id="ARBA00058723"/>
    </source>
</evidence>
<dbReference type="InterPro" id="IPR002110">
    <property type="entry name" value="Ankyrin_rpt"/>
</dbReference>
<comment type="subcellular location">
    <subcellularLocation>
        <location evidence="1">Cytoplasm</location>
    </subcellularLocation>
</comment>
<evidence type="ECO:0000313" key="14">
    <source>
        <dbReference type="EMBL" id="CAD7281966.1"/>
    </source>
</evidence>
<dbReference type="GO" id="GO:0016887">
    <property type="term" value="F:ATP hydrolysis activity"/>
    <property type="evidence" value="ECO:0007669"/>
    <property type="project" value="InterPro"/>
</dbReference>
<dbReference type="GO" id="GO:0051082">
    <property type="term" value="F:unfolded protein binding"/>
    <property type="evidence" value="ECO:0007669"/>
    <property type="project" value="InterPro"/>
</dbReference>
<dbReference type="AlphaFoldDB" id="A0A7R9BXU5"/>
<comment type="similarity">
    <text evidence="2 12">Belongs to the TCP-1 chaperonin family.</text>
</comment>
<dbReference type="SUPFAM" id="SSF52029">
    <property type="entry name" value="GroEL apical domain-like"/>
    <property type="match status" value="1"/>
</dbReference>
<evidence type="ECO:0000256" key="11">
    <source>
        <dbReference type="PROSITE-ProRule" id="PRU00023"/>
    </source>
</evidence>
<feature type="compositionally biased region" description="Basic and acidic residues" evidence="13">
    <location>
        <begin position="928"/>
        <end position="939"/>
    </location>
</feature>
<feature type="repeat" description="ANK" evidence="11">
    <location>
        <begin position="615"/>
        <end position="647"/>
    </location>
</feature>
<evidence type="ECO:0000256" key="13">
    <source>
        <dbReference type="SAM" id="MobiDB-lite"/>
    </source>
</evidence>
<dbReference type="EMBL" id="CAJPEX010003327">
    <property type="protein sequence ID" value="CAG0922118.1"/>
    <property type="molecule type" value="Genomic_DNA"/>
</dbReference>
<feature type="region of interest" description="Disordered" evidence="13">
    <location>
        <begin position="803"/>
        <end position="850"/>
    </location>
</feature>
<feature type="compositionally biased region" description="Acidic residues" evidence="13">
    <location>
        <begin position="884"/>
        <end position="895"/>
    </location>
</feature>
<feature type="region of interest" description="Disordered" evidence="13">
    <location>
        <begin position="866"/>
        <end position="983"/>
    </location>
</feature>
<dbReference type="GO" id="GO:0005524">
    <property type="term" value="F:ATP binding"/>
    <property type="evidence" value="ECO:0007669"/>
    <property type="project" value="UniProtKB-KW"/>
</dbReference>
<evidence type="ECO:0000256" key="7">
    <source>
        <dbReference type="ARBA" id="ARBA00023186"/>
    </source>
</evidence>
<reference evidence="14" key="1">
    <citation type="submission" date="2020-11" db="EMBL/GenBank/DDBJ databases">
        <authorList>
            <person name="Tran Van P."/>
        </authorList>
    </citation>
    <scope>NUCLEOTIDE SEQUENCE</scope>
</reference>
<dbReference type="Pfam" id="PF00118">
    <property type="entry name" value="Cpn60_TCP1"/>
    <property type="match status" value="1"/>
</dbReference>
<dbReference type="InterPro" id="IPR002194">
    <property type="entry name" value="Chaperonin_TCP-1_CS"/>
</dbReference>
<dbReference type="InterPro" id="IPR027409">
    <property type="entry name" value="GroEL-like_apical_dom_sf"/>
</dbReference>
<keyword evidence="5 12" id="KW-0547">Nucleotide-binding</keyword>
<feature type="compositionally biased region" description="Basic and acidic residues" evidence="13">
    <location>
        <begin position="803"/>
        <end position="822"/>
    </location>
</feature>
<dbReference type="SUPFAM" id="SSF54849">
    <property type="entry name" value="GroEL-intermediate domain like"/>
    <property type="match status" value="1"/>
</dbReference>
<dbReference type="SUPFAM" id="SSF48592">
    <property type="entry name" value="GroEL equatorial domain-like"/>
    <property type="match status" value="1"/>
</dbReference>
<dbReference type="PROSITE" id="PS00995">
    <property type="entry name" value="TCP1_3"/>
    <property type="match status" value="1"/>
</dbReference>
<dbReference type="CDD" id="cd03341">
    <property type="entry name" value="TCP1_theta"/>
    <property type="match status" value="1"/>
</dbReference>
<comment type="subunit">
    <text evidence="10">Heterooligomeric complex.</text>
</comment>
<keyword evidence="11" id="KW-0040">ANK repeat</keyword>
<dbReference type="InterPro" id="IPR002423">
    <property type="entry name" value="Cpn60/GroEL/TCP-1"/>
</dbReference>
<dbReference type="Gene3D" id="3.50.7.10">
    <property type="entry name" value="GroEL"/>
    <property type="match status" value="1"/>
</dbReference>
<feature type="repeat" description="ANK" evidence="11">
    <location>
        <begin position="681"/>
        <end position="706"/>
    </location>
</feature>
<dbReference type="PROSITE" id="PS50088">
    <property type="entry name" value="ANK_REPEAT"/>
    <property type="match status" value="3"/>
</dbReference>
<dbReference type="Pfam" id="PF12796">
    <property type="entry name" value="Ank_2"/>
    <property type="match status" value="1"/>
</dbReference>
<dbReference type="PRINTS" id="PR00304">
    <property type="entry name" value="TCOMPLEXTCP1"/>
</dbReference>
<keyword evidence="7 12" id="KW-0143">Chaperone</keyword>
<evidence type="ECO:0000256" key="2">
    <source>
        <dbReference type="ARBA" id="ARBA00008020"/>
    </source>
</evidence>
<feature type="region of interest" description="Disordered" evidence="13">
    <location>
        <begin position="1019"/>
        <end position="1050"/>
    </location>
</feature>
<sequence>MAMHVPKGPGFASMLKEGSKFFAGIEEAVIRNIEACKEFTNTVKTAYGPNGMNKIIINHFGKLFLTSDCGTIVRELEVNHPAAKMIVQASTMQEQEVGDGTNFVVILAGALLSNAEDLVRKGLKPVEVAKGYELALKKCLDILPSLEVEKVENVKDLEKVKRAIRASLSSKQNGNEDFLADLVSKACVSVVDDKNSGFNVDNVRVCKILGGGLYGSQVLQGMVFKRGVETTITKAEKAKVAVYTCAVDSAATETKGTVLIKSAAELKTFSRGEESLLETQIKAIADAGVKVIVSGGKIADMALHYLNKYEIMGVRLQSKFDLRRLAKSVGAIALPKMVAPTPEEAGFCDHVYVDELGESSIVVFRMDSQEARLSTIVIRGSTDNMMDDVERAIDDAINNFKVLARDGRLVPGAGAVEMELSCQIAKYANTCHGLEQYAIHKFAASLEAFPRTLAANSGLGVTKAIAALIASHGEGKAASGLNVLGENDSPLLDAVEAGILDPLLTKQWGMKYDILQFATSEYASKFAGYKTPVEMAKSSLHNFRLGKRSQVVSVDGSDSQEKSSGFPCDKDSFPEDVDQDLHSNVRRKISAKQRKRVDSERNFLALVESGSLVEIGREAFFVVCRNGREDLVNLLLNFGCDLNARNEFGETPLHVAAAEGQRGIVELMLKKRANTSNCDNAKMTPLHVAVERGHQSIVKMLLHAGSGGDLEVVNERGLTPWDTAIKSNDRSMLKLLQDWKIRHSHDKTEDGLQILQAHGIRYLSDEPSPGNSVISSLLSLGRKFTLTDVGKELLKRIENERPIDPKKSDLSPSRDDVKDRGKLRSFRFSKKSQPSSNVASNGIRSPDCEKSVPVDFVSLPGSVVINPMGGDEDYVPVKAKESGSEEESGSDASNDEGERSVESRKRRKKSDEDHVSSKKRTRASLDSSDEKNLIAREGVKGYGLRSDPTALETTSKISRSSATSSVVTPNASESTTTPKTPVIPPVRCSIIGKKVEEFMVMNDEDIGRLQDEAVKRKERLLSLKRKKDKTGDGENKAEPAPLPSPMFRSYRPIDESLKDSSAPKVKPAEIIEEVEDQVEAGKARHVMEQVDLTSLAPRKPDWDLKRDVAKKLEKLERQTQRAIAELIRDRLLAEEGRIGSNEDEASAGEVDLNVAVSVGAQAEMLQDDDDDDDDES</sequence>
<evidence type="ECO:0000256" key="10">
    <source>
        <dbReference type="ARBA" id="ARBA00064252"/>
    </source>
</evidence>
<gene>
    <name evidence="14" type="ORF">NMOB1V02_LOCUS9599</name>
</gene>
<dbReference type="SMART" id="SM00248">
    <property type="entry name" value="ANK"/>
    <property type="match status" value="4"/>
</dbReference>
<dbReference type="InterPro" id="IPR036770">
    <property type="entry name" value="Ankyrin_rpt-contain_sf"/>
</dbReference>
<evidence type="ECO:0000256" key="12">
    <source>
        <dbReference type="RuleBase" id="RU004187"/>
    </source>
</evidence>